<dbReference type="EMBL" id="CP014035">
    <property type="protein sequence ID" value="AUV47439.1"/>
    <property type="molecule type" value="Genomic_DNA"/>
</dbReference>
<proteinExistence type="predicted"/>
<organism evidence="4 5">
    <name type="scientific">Vibrio fluvialis</name>
    <dbReference type="NCBI Taxonomy" id="676"/>
    <lineage>
        <taxon>Bacteria</taxon>
        <taxon>Pseudomonadati</taxon>
        <taxon>Pseudomonadota</taxon>
        <taxon>Gammaproteobacteria</taxon>
        <taxon>Vibrionales</taxon>
        <taxon>Vibrionaceae</taxon>
        <taxon>Vibrio</taxon>
    </lineage>
</organism>
<sequence>MSDIILSTLRSNDKAYRYGGEEILVSLAHCSLTDAAMERVRANIGEHVFESEDAQLSVTVSIGIAAIEKNDISYRDVIDRADQLLYEAKQSGKNVVLY</sequence>
<dbReference type="Pfam" id="PF00990">
    <property type="entry name" value="GGDEF"/>
    <property type="match status" value="1"/>
</dbReference>
<evidence type="ECO:0000259" key="3">
    <source>
        <dbReference type="PROSITE" id="PS50887"/>
    </source>
</evidence>
<evidence type="ECO:0000256" key="2">
    <source>
        <dbReference type="ARBA" id="ARBA00034247"/>
    </source>
</evidence>
<dbReference type="PANTHER" id="PTHR45138:SF9">
    <property type="entry name" value="DIGUANYLATE CYCLASE DGCM-RELATED"/>
    <property type="match status" value="1"/>
</dbReference>
<dbReference type="RefSeq" id="WP_081094776.1">
    <property type="nucleotide sequence ID" value="NZ_CP014035.2"/>
</dbReference>
<dbReference type="SUPFAM" id="SSF55073">
    <property type="entry name" value="Nucleotide cyclase"/>
    <property type="match status" value="1"/>
</dbReference>
<feature type="domain" description="GGDEF" evidence="3">
    <location>
        <begin position="1"/>
        <end position="98"/>
    </location>
</feature>
<dbReference type="Proteomes" id="UP000057088">
    <property type="component" value="Chromosome 2"/>
</dbReference>
<dbReference type="PROSITE" id="PS50887">
    <property type="entry name" value="GGDEF"/>
    <property type="match status" value="1"/>
</dbReference>
<keyword evidence="5" id="KW-1185">Reference proteome</keyword>
<dbReference type="CDD" id="cd01949">
    <property type="entry name" value="GGDEF"/>
    <property type="match status" value="1"/>
</dbReference>
<dbReference type="NCBIfam" id="TIGR00254">
    <property type="entry name" value="GGDEF"/>
    <property type="match status" value="1"/>
</dbReference>
<gene>
    <name evidence="4" type="ORF">AL536_22695</name>
</gene>
<evidence type="ECO:0000256" key="1">
    <source>
        <dbReference type="ARBA" id="ARBA00012528"/>
    </source>
</evidence>
<protein>
    <recommendedName>
        <fullName evidence="1">diguanylate cyclase</fullName>
        <ecNumber evidence="1">2.7.7.65</ecNumber>
    </recommendedName>
</protein>
<accession>A0ABM6RLU0</accession>
<dbReference type="InterPro" id="IPR000160">
    <property type="entry name" value="GGDEF_dom"/>
</dbReference>
<dbReference type="Gene3D" id="3.30.70.270">
    <property type="match status" value="1"/>
</dbReference>
<comment type="catalytic activity">
    <reaction evidence="2">
        <text>2 GTP = 3',3'-c-di-GMP + 2 diphosphate</text>
        <dbReference type="Rhea" id="RHEA:24898"/>
        <dbReference type="ChEBI" id="CHEBI:33019"/>
        <dbReference type="ChEBI" id="CHEBI:37565"/>
        <dbReference type="ChEBI" id="CHEBI:58805"/>
        <dbReference type="EC" id="2.7.7.65"/>
    </reaction>
</comment>
<name>A0ABM6RLU0_VIBFL</name>
<dbReference type="InterPro" id="IPR043128">
    <property type="entry name" value="Rev_trsase/Diguanyl_cyclase"/>
</dbReference>
<evidence type="ECO:0000313" key="5">
    <source>
        <dbReference type="Proteomes" id="UP000057088"/>
    </source>
</evidence>
<dbReference type="PANTHER" id="PTHR45138">
    <property type="entry name" value="REGULATORY COMPONENTS OF SENSORY TRANSDUCTION SYSTEM"/>
    <property type="match status" value="1"/>
</dbReference>
<dbReference type="GeneID" id="98912691"/>
<reference evidence="5" key="1">
    <citation type="submission" date="2015-12" db="EMBL/GenBank/DDBJ databases">
        <title>FDA dAtabase for Regulatory Grade micrObial Sequences (FDA-ARGOS): Supporting development and validation of Infectious Disease Dx tests.</title>
        <authorList>
            <person name="Hoffmann M."/>
            <person name="Allard M."/>
            <person name="Evans P."/>
            <person name="Brown E."/>
            <person name="Tallon L.J."/>
            <person name="Sadzewicz L."/>
            <person name="Sengamalay N."/>
            <person name="Ott S."/>
            <person name="Godinez A."/>
            <person name="Nagaraj S."/>
            <person name="Vyas G."/>
            <person name="Aluvathingal J."/>
            <person name="Nadendla S."/>
            <person name="Geyer C."/>
            <person name="Sichtig H."/>
        </authorList>
    </citation>
    <scope>NUCLEOTIDE SEQUENCE [LARGE SCALE GENOMIC DNA]</scope>
    <source>
        <strain evidence="5">ATCC 33809</strain>
    </source>
</reference>
<dbReference type="InterPro" id="IPR050469">
    <property type="entry name" value="Diguanylate_Cyclase"/>
</dbReference>
<evidence type="ECO:0000313" key="4">
    <source>
        <dbReference type="EMBL" id="AUV47439.1"/>
    </source>
</evidence>
<dbReference type="InterPro" id="IPR029787">
    <property type="entry name" value="Nucleotide_cyclase"/>
</dbReference>
<dbReference type="EC" id="2.7.7.65" evidence="1"/>